<dbReference type="PRINTS" id="PR00727">
    <property type="entry name" value="LEADERPTASE"/>
</dbReference>
<dbReference type="PROSITE" id="PS00501">
    <property type="entry name" value="SPASE_I_1"/>
    <property type="match status" value="1"/>
</dbReference>
<dbReference type="GO" id="GO:0009003">
    <property type="term" value="F:signal peptidase activity"/>
    <property type="evidence" value="ECO:0007669"/>
    <property type="project" value="UniProtKB-EC"/>
</dbReference>
<organism evidence="7 8">
    <name type="scientific">Paenibacillus hexagrammi</name>
    <dbReference type="NCBI Taxonomy" id="2908839"/>
    <lineage>
        <taxon>Bacteria</taxon>
        <taxon>Bacillati</taxon>
        <taxon>Bacillota</taxon>
        <taxon>Bacilli</taxon>
        <taxon>Bacillales</taxon>
        <taxon>Paenibacillaceae</taxon>
        <taxon>Paenibacillus</taxon>
    </lineage>
</organism>
<dbReference type="PANTHER" id="PTHR43390:SF1">
    <property type="entry name" value="CHLOROPLAST PROCESSING PEPTIDASE"/>
    <property type="match status" value="1"/>
</dbReference>
<evidence type="ECO:0000313" key="8">
    <source>
        <dbReference type="Proteomes" id="UP001649230"/>
    </source>
</evidence>
<dbReference type="EC" id="3.4.21.89" evidence="5"/>
<dbReference type="EMBL" id="CP090978">
    <property type="protein sequence ID" value="UJF32987.1"/>
    <property type="molecule type" value="Genomic_DNA"/>
</dbReference>
<reference evidence="7 8" key="1">
    <citation type="journal article" date="2024" name="Int. J. Syst. Evol. Microbiol.">
        <title>Paenibacillus hexagrammi sp. nov., a novel bacterium isolated from the gut content of Hexagrammos agrammus.</title>
        <authorList>
            <person name="Jung H.K."/>
            <person name="Kim D.G."/>
            <person name="Zin H."/>
            <person name="Park J."/>
            <person name="Jung H."/>
            <person name="Kim Y.O."/>
            <person name="Kong H.J."/>
            <person name="Kim J.W."/>
            <person name="Kim Y.S."/>
        </authorList>
    </citation>
    <scope>NUCLEOTIDE SEQUENCE [LARGE SCALE GENOMIC DNA]</scope>
    <source>
        <strain evidence="7 8">YPD9-1</strain>
    </source>
</reference>
<dbReference type="Gene3D" id="2.10.109.10">
    <property type="entry name" value="Umud Fragment, subunit A"/>
    <property type="match status" value="1"/>
</dbReference>
<gene>
    <name evidence="7" type="primary">lepB</name>
    <name evidence="7" type="ORF">L0M14_25990</name>
</gene>
<dbReference type="InterPro" id="IPR019533">
    <property type="entry name" value="Peptidase_S26"/>
</dbReference>
<dbReference type="Proteomes" id="UP001649230">
    <property type="component" value="Chromosome"/>
</dbReference>
<dbReference type="RefSeq" id="WP_235119330.1">
    <property type="nucleotide sequence ID" value="NZ_CP090978.1"/>
</dbReference>
<keyword evidence="4 5" id="KW-0378">Hydrolase</keyword>
<evidence type="ECO:0000313" key="7">
    <source>
        <dbReference type="EMBL" id="UJF32987.1"/>
    </source>
</evidence>
<comment type="subcellular location">
    <subcellularLocation>
        <location evidence="1">Cell membrane</location>
        <topology evidence="1">Single-pass type II membrane protein</topology>
    </subcellularLocation>
    <subcellularLocation>
        <location evidence="5">Membrane</location>
        <topology evidence="5">Single-pass type II membrane protein</topology>
    </subcellularLocation>
</comment>
<dbReference type="CDD" id="cd06530">
    <property type="entry name" value="S26_SPase_I"/>
    <property type="match status" value="1"/>
</dbReference>
<sequence>MLINNMIGLTRVSGNSMNPTLQNSSIVLLNKIPLFYSQPVYGDVVVIKDSRLDYSIVKRVIAVEGDRIAIRDGVVFVNDNPLPELYTFGKSQDMEEQTIKNNYIFVAGDNRTPGASLDSRDPQIGQIHISAVRGYAAVSLFPMYRIAKPLKL</sequence>
<evidence type="ECO:0000256" key="4">
    <source>
        <dbReference type="ARBA" id="ARBA00022801"/>
    </source>
</evidence>
<evidence type="ECO:0000256" key="1">
    <source>
        <dbReference type="ARBA" id="ARBA00004401"/>
    </source>
</evidence>
<keyword evidence="8" id="KW-1185">Reference proteome</keyword>
<comment type="catalytic activity">
    <reaction evidence="5">
        <text>Cleavage of hydrophobic, N-terminal signal or leader sequences from secreted and periplasmic proteins.</text>
        <dbReference type="EC" id="3.4.21.89"/>
    </reaction>
</comment>
<dbReference type="NCBIfam" id="TIGR02227">
    <property type="entry name" value="sigpep_I_bact"/>
    <property type="match status" value="1"/>
</dbReference>
<feature type="domain" description="Peptidase S26" evidence="6">
    <location>
        <begin position="7"/>
        <end position="139"/>
    </location>
</feature>
<evidence type="ECO:0000256" key="3">
    <source>
        <dbReference type="ARBA" id="ARBA00022670"/>
    </source>
</evidence>
<evidence type="ECO:0000256" key="2">
    <source>
        <dbReference type="ARBA" id="ARBA00009370"/>
    </source>
</evidence>
<keyword evidence="3 5" id="KW-0645">Protease</keyword>
<dbReference type="PANTHER" id="PTHR43390">
    <property type="entry name" value="SIGNAL PEPTIDASE I"/>
    <property type="match status" value="1"/>
</dbReference>
<dbReference type="InterPro" id="IPR036286">
    <property type="entry name" value="LexA/Signal_pep-like_sf"/>
</dbReference>
<protein>
    <recommendedName>
        <fullName evidence="5">Signal peptidase I</fullName>
        <ecNumber evidence="5">3.4.21.89</ecNumber>
    </recommendedName>
</protein>
<evidence type="ECO:0000256" key="5">
    <source>
        <dbReference type="RuleBase" id="RU362042"/>
    </source>
</evidence>
<dbReference type="Pfam" id="PF10502">
    <property type="entry name" value="Peptidase_S26"/>
    <property type="match status" value="1"/>
</dbReference>
<evidence type="ECO:0000259" key="6">
    <source>
        <dbReference type="Pfam" id="PF10502"/>
    </source>
</evidence>
<comment type="similarity">
    <text evidence="2 5">Belongs to the peptidase S26 family.</text>
</comment>
<dbReference type="InterPro" id="IPR019756">
    <property type="entry name" value="Pept_S26A_signal_pept_1_Ser-AS"/>
</dbReference>
<dbReference type="SUPFAM" id="SSF51306">
    <property type="entry name" value="LexA/Signal peptidase"/>
    <property type="match status" value="1"/>
</dbReference>
<proteinExistence type="inferred from homology"/>
<accession>A0ABY3SGK9</accession>
<name>A0ABY3SGK9_9BACL</name>
<dbReference type="InterPro" id="IPR000223">
    <property type="entry name" value="Pept_S26A_signal_pept_1"/>
</dbReference>